<evidence type="ECO:0000256" key="1">
    <source>
        <dbReference type="SAM" id="MobiDB-lite"/>
    </source>
</evidence>
<reference evidence="2" key="1">
    <citation type="submission" date="2025-08" db="UniProtKB">
        <authorList>
            <consortium name="Ensembl"/>
        </authorList>
    </citation>
    <scope>IDENTIFICATION</scope>
</reference>
<reference evidence="2" key="2">
    <citation type="submission" date="2025-09" db="UniProtKB">
        <authorList>
            <consortium name="Ensembl"/>
        </authorList>
    </citation>
    <scope>IDENTIFICATION</scope>
</reference>
<feature type="region of interest" description="Disordered" evidence="1">
    <location>
        <begin position="1"/>
        <end position="22"/>
    </location>
</feature>
<dbReference type="AlphaFoldDB" id="A0A8D2B7Y1"/>
<protein>
    <submittedName>
        <fullName evidence="2">Uncharacterized protein</fullName>
    </submittedName>
</protein>
<dbReference type="Ensembl" id="ENSSVLT00005013274.1">
    <property type="protein sequence ID" value="ENSSVLP00005011989.1"/>
    <property type="gene ID" value="ENSSVLG00005009521.1"/>
</dbReference>
<keyword evidence="3" id="KW-1185">Reference proteome</keyword>
<proteinExistence type="predicted"/>
<evidence type="ECO:0000313" key="3">
    <source>
        <dbReference type="Proteomes" id="UP000694564"/>
    </source>
</evidence>
<evidence type="ECO:0000313" key="2">
    <source>
        <dbReference type="Ensembl" id="ENSSVLP00005011989.1"/>
    </source>
</evidence>
<sequence>FELRLVTTNPKQSSPSASQVTGTTGMCHCTWLLAEFLKEVMPRHVRHCFRYYLVKTKSCKGCCL</sequence>
<dbReference type="Proteomes" id="UP000694564">
    <property type="component" value="Chromosome 7"/>
</dbReference>
<organism evidence="2 3">
    <name type="scientific">Sciurus vulgaris</name>
    <name type="common">Eurasian red squirrel</name>
    <dbReference type="NCBI Taxonomy" id="55149"/>
    <lineage>
        <taxon>Eukaryota</taxon>
        <taxon>Metazoa</taxon>
        <taxon>Chordata</taxon>
        <taxon>Craniata</taxon>
        <taxon>Vertebrata</taxon>
        <taxon>Euteleostomi</taxon>
        <taxon>Mammalia</taxon>
        <taxon>Eutheria</taxon>
        <taxon>Euarchontoglires</taxon>
        <taxon>Glires</taxon>
        <taxon>Rodentia</taxon>
        <taxon>Sciuromorpha</taxon>
        <taxon>Sciuridae</taxon>
        <taxon>Sciurinae</taxon>
        <taxon>Sciurini</taxon>
        <taxon>Sciurus</taxon>
    </lineage>
</organism>
<name>A0A8D2B7Y1_SCIVU</name>
<accession>A0A8D2B7Y1</accession>